<sequence>MLRLKLDTDAVECFKLVDEVNNLAVSPRSWKEVFNRNYHPDAIADRHVAIQQLVGR</sequence>
<keyword evidence="7" id="KW-1185">Reference proteome</keyword>
<dbReference type="Proteomes" id="UP000736787">
    <property type="component" value="Unassembled WGS sequence"/>
</dbReference>
<dbReference type="VEuPathDB" id="FungiDB:PC110_g10419"/>
<evidence type="ECO:0000313" key="4">
    <source>
        <dbReference type="EMBL" id="KAG2982485.1"/>
    </source>
</evidence>
<evidence type="ECO:0000313" key="1">
    <source>
        <dbReference type="EMBL" id="KAG2854133.1"/>
    </source>
</evidence>
<gene>
    <name evidence="6" type="ORF">PC110_g10419</name>
    <name evidence="1" type="ORF">PC113_g13580</name>
    <name evidence="2" type="ORF">PC115_g15402</name>
    <name evidence="3" type="ORF">PC117_g14066</name>
    <name evidence="4" type="ORF">PC118_g9952</name>
    <name evidence="5" type="ORF">PC129_g15227</name>
</gene>
<reference evidence="6 7" key="1">
    <citation type="submission" date="2018-01" db="EMBL/GenBank/DDBJ databases">
        <title>Draft genome of the strawberry crown rot pathogen Phytophthora cactorum.</title>
        <authorList>
            <person name="Armitage A.D."/>
            <person name="Lysoe E."/>
            <person name="Nellist C.F."/>
            <person name="Harrison R.J."/>
            <person name="Brurberg M.B."/>
        </authorList>
    </citation>
    <scope>NUCLEOTIDE SEQUENCE [LARGE SCALE GENOMIC DNA]</scope>
    <source>
        <strain evidence="6 7">10300</strain>
    </source>
</reference>
<reference evidence="1" key="2">
    <citation type="submission" date="2018-10" db="EMBL/GenBank/DDBJ databases">
        <title>Effector identification in a new, highly contiguous assembly of the strawberry crown rot pathogen Phytophthora cactorum.</title>
        <authorList>
            <person name="Armitage A.D."/>
            <person name="Nellist C.F."/>
            <person name="Bates H."/>
            <person name="Vickerstaff R.J."/>
            <person name="Harrison R.J."/>
        </authorList>
    </citation>
    <scope>NUCLEOTIDE SEQUENCE</scope>
    <source>
        <strain evidence="1">15-7</strain>
        <strain evidence="2">4032</strain>
        <strain evidence="3">4040</strain>
        <strain evidence="4">P415</strain>
        <strain evidence="5">P421</strain>
    </source>
</reference>
<evidence type="ECO:0000313" key="2">
    <source>
        <dbReference type="EMBL" id="KAG2903169.1"/>
    </source>
</evidence>
<accession>A0A329SC74</accession>
<dbReference type="EMBL" id="RCML01000278">
    <property type="protein sequence ID" value="KAG2982485.1"/>
    <property type="molecule type" value="Genomic_DNA"/>
</dbReference>
<dbReference type="EMBL" id="RCMI01000626">
    <property type="protein sequence ID" value="KAG2903169.1"/>
    <property type="molecule type" value="Genomic_DNA"/>
</dbReference>
<evidence type="ECO:0000313" key="5">
    <source>
        <dbReference type="EMBL" id="KAG3213839.1"/>
    </source>
</evidence>
<dbReference type="Proteomes" id="UP000697107">
    <property type="component" value="Unassembled WGS sequence"/>
</dbReference>
<name>A0A329SC74_9STRA</name>
<evidence type="ECO:0000313" key="3">
    <source>
        <dbReference type="EMBL" id="KAG2929180.1"/>
    </source>
</evidence>
<dbReference type="EMBL" id="MJFZ01000244">
    <property type="protein sequence ID" value="RAW33238.1"/>
    <property type="molecule type" value="Genomic_DNA"/>
</dbReference>
<dbReference type="EMBL" id="RCMV01000693">
    <property type="protein sequence ID" value="KAG3213839.1"/>
    <property type="molecule type" value="Genomic_DNA"/>
</dbReference>
<dbReference type="AlphaFoldDB" id="A0A329SC74"/>
<organism evidence="6 7">
    <name type="scientific">Phytophthora cactorum</name>
    <dbReference type="NCBI Taxonomy" id="29920"/>
    <lineage>
        <taxon>Eukaryota</taxon>
        <taxon>Sar</taxon>
        <taxon>Stramenopiles</taxon>
        <taxon>Oomycota</taxon>
        <taxon>Peronosporomycetes</taxon>
        <taxon>Peronosporales</taxon>
        <taxon>Peronosporaceae</taxon>
        <taxon>Phytophthora</taxon>
    </lineage>
</organism>
<dbReference type="Proteomes" id="UP000774804">
    <property type="component" value="Unassembled WGS sequence"/>
</dbReference>
<evidence type="ECO:0000313" key="7">
    <source>
        <dbReference type="Proteomes" id="UP000251314"/>
    </source>
</evidence>
<protein>
    <submittedName>
        <fullName evidence="6">Uncharacterized protein</fullName>
    </submittedName>
</protein>
<dbReference type="EMBL" id="RCMK01000429">
    <property type="protein sequence ID" value="KAG2929180.1"/>
    <property type="molecule type" value="Genomic_DNA"/>
</dbReference>
<proteinExistence type="predicted"/>
<dbReference type="EMBL" id="RCMG01000445">
    <property type="protein sequence ID" value="KAG2854133.1"/>
    <property type="molecule type" value="Genomic_DNA"/>
</dbReference>
<dbReference type="Proteomes" id="UP000760860">
    <property type="component" value="Unassembled WGS sequence"/>
</dbReference>
<comment type="caution">
    <text evidence="6">The sequence shown here is derived from an EMBL/GenBank/DDBJ whole genome shotgun (WGS) entry which is preliminary data.</text>
</comment>
<dbReference type="Proteomes" id="UP000735874">
    <property type="component" value="Unassembled WGS sequence"/>
</dbReference>
<evidence type="ECO:0000313" key="6">
    <source>
        <dbReference type="EMBL" id="RAW33238.1"/>
    </source>
</evidence>
<dbReference type="Proteomes" id="UP000251314">
    <property type="component" value="Unassembled WGS sequence"/>
</dbReference>